<evidence type="ECO:0000256" key="3">
    <source>
        <dbReference type="SAM" id="SignalP"/>
    </source>
</evidence>
<organism evidence="4 5">
    <name type="scientific">Flectobacillus roseus</name>
    <dbReference type="NCBI Taxonomy" id="502259"/>
    <lineage>
        <taxon>Bacteria</taxon>
        <taxon>Pseudomonadati</taxon>
        <taxon>Bacteroidota</taxon>
        <taxon>Cytophagia</taxon>
        <taxon>Cytophagales</taxon>
        <taxon>Flectobacillaceae</taxon>
        <taxon>Flectobacillus</taxon>
    </lineage>
</organism>
<dbReference type="Gene3D" id="1.25.40.10">
    <property type="entry name" value="Tetratricopeptide repeat domain"/>
    <property type="match status" value="3"/>
</dbReference>
<dbReference type="Pfam" id="PF13432">
    <property type="entry name" value="TPR_16"/>
    <property type="match status" value="1"/>
</dbReference>
<evidence type="ECO:0000313" key="5">
    <source>
        <dbReference type="Proteomes" id="UP001236507"/>
    </source>
</evidence>
<gene>
    <name evidence="4" type="ORF">QM524_19530</name>
</gene>
<dbReference type="InterPro" id="IPR011990">
    <property type="entry name" value="TPR-like_helical_dom_sf"/>
</dbReference>
<dbReference type="PROSITE" id="PS50005">
    <property type="entry name" value="TPR"/>
    <property type="match status" value="2"/>
</dbReference>
<evidence type="ECO:0000313" key="4">
    <source>
        <dbReference type="EMBL" id="MDI9861420.1"/>
    </source>
</evidence>
<dbReference type="InterPro" id="IPR019734">
    <property type="entry name" value="TPR_rpt"/>
</dbReference>
<dbReference type="SMART" id="SM00028">
    <property type="entry name" value="TPR"/>
    <property type="match status" value="5"/>
</dbReference>
<name>A0ABT6YD00_9BACT</name>
<dbReference type="SUPFAM" id="SSF48452">
    <property type="entry name" value="TPR-like"/>
    <property type="match status" value="3"/>
</dbReference>
<feature type="repeat" description="TPR" evidence="1">
    <location>
        <begin position="206"/>
        <end position="239"/>
    </location>
</feature>
<feature type="chain" id="PRO_5045133226" description="Tetratricopeptide repeat protein" evidence="3">
    <location>
        <begin position="23"/>
        <end position="568"/>
    </location>
</feature>
<evidence type="ECO:0000256" key="1">
    <source>
        <dbReference type="PROSITE-ProRule" id="PRU00339"/>
    </source>
</evidence>
<keyword evidence="5" id="KW-1185">Reference proteome</keyword>
<proteinExistence type="predicted"/>
<accession>A0ABT6YD00</accession>
<keyword evidence="1" id="KW-0802">TPR repeat</keyword>
<evidence type="ECO:0008006" key="6">
    <source>
        <dbReference type="Google" id="ProtNLM"/>
    </source>
</evidence>
<protein>
    <recommendedName>
        <fullName evidence="6">Tetratricopeptide repeat protein</fullName>
    </recommendedName>
</protein>
<dbReference type="Proteomes" id="UP001236507">
    <property type="component" value="Unassembled WGS sequence"/>
</dbReference>
<keyword evidence="3" id="KW-0732">Signal</keyword>
<comment type="caution">
    <text evidence="4">The sequence shown here is derived from an EMBL/GenBank/DDBJ whole genome shotgun (WGS) entry which is preliminary data.</text>
</comment>
<dbReference type="RefSeq" id="WP_283345833.1">
    <property type="nucleotide sequence ID" value="NZ_JASHIF010000019.1"/>
</dbReference>
<reference evidence="4 5" key="1">
    <citation type="submission" date="2023-05" db="EMBL/GenBank/DDBJ databases">
        <title>Novel species of genus Flectobacillus isolated from stream in China.</title>
        <authorList>
            <person name="Lu H."/>
        </authorList>
    </citation>
    <scope>NUCLEOTIDE SEQUENCE [LARGE SCALE GENOMIC DNA]</scope>
    <source>
        <strain evidence="4 5">KCTC 42575</strain>
    </source>
</reference>
<feature type="region of interest" description="Disordered" evidence="2">
    <location>
        <begin position="547"/>
        <end position="568"/>
    </location>
</feature>
<dbReference type="PANTHER" id="PTHR12558">
    <property type="entry name" value="CELL DIVISION CYCLE 16,23,27"/>
    <property type="match status" value="1"/>
</dbReference>
<dbReference type="PANTHER" id="PTHR12558:SF13">
    <property type="entry name" value="CELL DIVISION CYCLE PROTEIN 27 HOMOLOG"/>
    <property type="match status" value="1"/>
</dbReference>
<sequence>MKVKMKSLLVAVSLLFAGAANAQTVQQGLSQLDGDQPSKAKATFESLVAAAPTAENQFYLGYYNLRVGHLDAAKAAFEKGLTIDAKNPLNAVGLAAIKVANHKVADAKVDFDKIIADTKSKNADVLFRIAEAYVMFYDVNNGEEANKGNNDPAEAIRLIDMIPEKTKVKELTVDMNTVKGDAYLIKNDGGPAVSAYEQANFKEKSAKLYTKIGIVYLRGKNYQYTVNAYQSAVETDSNYAPIYKRFGEYYNIFNRYKDASKYYRKYVSKAEASPTILLSTAKLLFLAKDYTGSMEFTSQAEAGGAKDNDIYRMKGYSFIELNKCQEGINNLEQMVKAGVKPYYLDNVYFAKGYQCLNNDSLAVHYFEQAAPLDTNNNHHLSIYSIRYKQKRYAHAADAAFKSIEWKAKKKLQATSGDWYNAALAYYFAAAYTPKTDSVNRVSLAMKGDTSFAKAIGINAKWPPFFLFRARTNNLIDYSGDKWLAAPYYEQYLTVIGALKAENSTTYKEKKDDTYEALRYLSGYYLTVSKDTVKAEDAIKKALEIKPEDPDGLKSMLPGATPATPAPKK</sequence>
<feature type="repeat" description="TPR" evidence="1">
    <location>
        <begin position="54"/>
        <end position="87"/>
    </location>
</feature>
<feature type="signal peptide" evidence="3">
    <location>
        <begin position="1"/>
        <end position="22"/>
    </location>
</feature>
<dbReference type="EMBL" id="JASHIF010000019">
    <property type="protein sequence ID" value="MDI9861420.1"/>
    <property type="molecule type" value="Genomic_DNA"/>
</dbReference>
<evidence type="ECO:0000256" key="2">
    <source>
        <dbReference type="SAM" id="MobiDB-lite"/>
    </source>
</evidence>